<dbReference type="InterPro" id="IPR036188">
    <property type="entry name" value="FAD/NAD-bd_sf"/>
</dbReference>
<dbReference type="Gene3D" id="3.50.50.60">
    <property type="entry name" value="FAD/NAD(P)-binding domain"/>
    <property type="match status" value="1"/>
</dbReference>
<evidence type="ECO:0000313" key="6">
    <source>
        <dbReference type="EMBL" id="KAF2248185.1"/>
    </source>
</evidence>
<protein>
    <submittedName>
        <fullName evidence="6">FAD/NAD(P)-binding domain-containing protein</fullName>
    </submittedName>
</protein>
<dbReference type="EMBL" id="ML987196">
    <property type="protein sequence ID" value="KAF2248185.1"/>
    <property type="molecule type" value="Genomic_DNA"/>
</dbReference>
<sequence length="397" mass="44133">MASEQSVLVVGAGPVGLLTALRLAKANISVTVVEKLPEIENSPRAAVYHPVAVQELDRAGVLHDCREIGTSSTKIAWRKITGEVIVEMERHPSKEEPYENLILGQHELAEVIFKHFKACKGSKVLFRHCVKAIEWDESRAVVEVETPEGMKKMTAKYVVGADGGRSTVRQLAGVTFDGFTWPQQIVATNVVYPFEKYGYSTGNQIVHPDHFCVVAKLDNEGLYRVSYGEKTDFSTEELRARLEMKYEAIFPGPRPLQYDLKMFSPYRLHQKCASKFRIGRILLAGDAAHLCNPFGGLGLTGGLLDAGALGDALIALLRDGMSESILDRYDEVRRAVFKNVIDPASQANLRRLCETDPETVHETDPFFKSILEADEDGKERIRGMMQLRVDLLDQGAV</sequence>
<dbReference type="InterPro" id="IPR002938">
    <property type="entry name" value="FAD-bd"/>
</dbReference>
<keyword evidence="4" id="KW-0520">NAD</keyword>
<dbReference type="GO" id="GO:0016491">
    <property type="term" value="F:oxidoreductase activity"/>
    <property type="evidence" value="ECO:0007669"/>
    <property type="project" value="UniProtKB-KW"/>
</dbReference>
<evidence type="ECO:0000256" key="2">
    <source>
        <dbReference type="ARBA" id="ARBA00022827"/>
    </source>
</evidence>
<dbReference type="OrthoDB" id="10016252at2759"/>
<evidence type="ECO:0000313" key="7">
    <source>
        <dbReference type="Proteomes" id="UP000800094"/>
    </source>
</evidence>
<gene>
    <name evidence="6" type="ORF">BU26DRAFT_458327</name>
</gene>
<evidence type="ECO:0000256" key="1">
    <source>
        <dbReference type="ARBA" id="ARBA00022630"/>
    </source>
</evidence>
<dbReference type="GO" id="GO:0071949">
    <property type="term" value="F:FAD binding"/>
    <property type="evidence" value="ECO:0007669"/>
    <property type="project" value="InterPro"/>
</dbReference>
<reference evidence="6" key="1">
    <citation type="journal article" date="2020" name="Stud. Mycol.">
        <title>101 Dothideomycetes genomes: a test case for predicting lifestyles and emergence of pathogens.</title>
        <authorList>
            <person name="Haridas S."/>
            <person name="Albert R."/>
            <person name="Binder M."/>
            <person name="Bloem J."/>
            <person name="Labutti K."/>
            <person name="Salamov A."/>
            <person name="Andreopoulos B."/>
            <person name="Baker S."/>
            <person name="Barry K."/>
            <person name="Bills G."/>
            <person name="Bluhm B."/>
            <person name="Cannon C."/>
            <person name="Castanera R."/>
            <person name="Culley D."/>
            <person name="Daum C."/>
            <person name="Ezra D."/>
            <person name="Gonzalez J."/>
            <person name="Henrissat B."/>
            <person name="Kuo A."/>
            <person name="Liang C."/>
            <person name="Lipzen A."/>
            <person name="Lutzoni F."/>
            <person name="Magnuson J."/>
            <person name="Mondo S."/>
            <person name="Nolan M."/>
            <person name="Ohm R."/>
            <person name="Pangilinan J."/>
            <person name="Park H.-J."/>
            <person name="Ramirez L."/>
            <person name="Alfaro M."/>
            <person name="Sun H."/>
            <person name="Tritt A."/>
            <person name="Yoshinaga Y."/>
            <person name="Zwiers L.-H."/>
            <person name="Turgeon B."/>
            <person name="Goodwin S."/>
            <person name="Spatafora J."/>
            <person name="Crous P."/>
            <person name="Grigoriev I."/>
        </authorList>
    </citation>
    <scope>NUCLEOTIDE SEQUENCE</scope>
    <source>
        <strain evidence="6">CBS 122368</strain>
    </source>
</reference>
<dbReference type="PANTHER" id="PTHR43476:SF4">
    <property type="entry name" value="BLR0106 PROTEIN"/>
    <property type="match status" value="1"/>
</dbReference>
<dbReference type="PANTHER" id="PTHR43476">
    <property type="entry name" value="3-(3-HYDROXY-PHENYL)PROPIONATE/3-HYDROXYCINNAMIC ACID HYDROXYLASE"/>
    <property type="match status" value="1"/>
</dbReference>
<keyword evidence="1" id="KW-0285">Flavoprotein</keyword>
<organism evidence="6 7">
    <name type="scientific">Trematosphaeria pertusa</name>
    <dbReference type="NCBI Taxonomy" id="390896"/>
    <lineage>
        <taxon>Eukaryota</taxon>
        <taxon>Fungi</taxon>
        <taxon>Dikarya</taxon>
        <taxon>Ascomycota</taxon>
        <taxon>Pezizomycotina</taxon>
        <taxon>Dothideomycetes</taxon>
        <taxon>Pleosporomycetidae</taxon>
        <taxon>Pleosporales</taxon>
        <taxon>Massarineae</taxon>
        <taxon>Trematosphaeriaceae</taxon>
        <taxon>Trematosphaeria</taxon>
    </lineage>
</organism>
<keyword evidence="3" id="KW-0560">Oxidoreductase</keyword>
<dbReference type="Proteomes" id="UP000800094">
    <property type="component" value="Unassembled WGS sequence"/>
</dbReference>
<dbReference type="AlphaFoldDB" id="A0A6A6IC85"/>
<evidence type="ECO:0000256" key="4">
    <source>
        <dbReference type="ARBA" id="ARBA00023027"/>
    </source>
</evidence>
<dbReference type="Gene3D" id="3.30.70.2450">
    <property type="match status" value="1"/>
</dbReference>
<dbReference type="PRINTS" id="PR00420">
    <property type="entry name" value="RNGMNOXGNASE"/>
</dbReference>
<evidence type="ECO:0000259" key="5">
    <source>
        <dbReference type="Pfam" id="PF01494"/>
    </source>
</evidence>
<keyword evidence="7" id="KW-1185">Reference proteome</keyword>
<accession>A0A6A6IC85</accession>
<dbReference type="RefSeq" id="XP_033683189.1">
    <property type="nucleotide sequence ID" value="XM_033824976.1"/>
</dbReference>
<dbReference type="InterPro" id="IPR050631">
    <property type="entry name" value="PheA/TfdB_FAD_monoxygenase"/>
</dbReference>
<dbReference type="GeneID" id="54578306"/>
<dbReference type="Pfam" id="PF01494">
    <property type="entry name" value="FAD_binding_3"/>
    <property type="match status" value="1"/>
</dbReference>
<dbReference type="SUPFAM" id="SSF51905">
    <property type="entry name" value="FAD/NAD(P)-binding domain"/>
    <property type="match status" value="1"/>
</dbReference>
<keyword evidence="2" id="KW-0274">FAD</keyword>
<feature type="domain" description="FAD-binding" evidence="5">
    <location>
        <begin position="6"/>
        <end position="342"/>
    </location>
</feature>
<evidence type="ECO:0000256" key="3">
    <source>
        <dbReference type="ARBA" id="ARBA00023002"/>
    </source>
</evidence>
<name>A0A6A6IC85_9PLEO</name>
<proteinExistence type="predicted"/>